<dbReference type="EMBL" id="CAJGYO010000003">
    <property type="protein sequence ID" value="CAD6219387.1"/>
    <property type="molecule type" value="Genomic_DNA"/>
</dbReference>
<comment type="caution">
    <text evidence="1">The sequence shown here is derived from an EMBL/GenBank/DDBJ whole genome shotgun (WGS) entry which is preliminary data.</text>
</comment>
<proteinExistence type="predicted"/>
<dbReference type="InterPro" id="IPR046848">
    <property type="entry name" value="E_motif"/>
</dbReference>
<protein>
    <recommendedName>
        <fullName evidence="3">Pentatricopeptide repeat-containing protein</fullName>
    </recommendedName>
</protein>
<name>A0A811N846_9POAL</name>
<dbReference type="PANTHER" id="PTHR47926">
    <property type="entry name" value="PENTATRICOPEPTIDE REPEAT-CONTAINING PROTEIN"/>
    <property type="match status" value="1"/>
</dbReference>
<dbReference type="PANTHER" id="PTHR47926:SF438">
    <property type="entry name" value="PENTATRICOPEPTIDE REPEAT-CONTAINING PROTEIN"/>
    <property type="match status" value="1"/>
</dbReference>
<sequence length="128" mass="14234">MGSDPDNAHAPKWCHMGSLLASCRVHGSISIGMQAAEHRLKLEPSCAATHVQLANLYGSIGCWDDVARVRKVMKERGLKTNIGCSWIEVGNKVYTFTAENRSKSQSHMDHKYDVLIDGLDWDDPEHIS</sequence>
<evidence type="ECO:0000313" key="1">
    <source>
        <dbReference type="EMBL" id="CAD6219387.1"/>
    </source>
</evidence>
<dbReference type="OrthoDB" id="768257at2759"/>
<dbReference type="Proteomes" id="UP000604825">
    <property type="component" value="Unassembled WGS sequence"/>
</dbReference>
<dbReference type="Pfam" id="PF20431">
    <property type="entry name" value="E_motif"/>
    <property type="match status" value="1"/>
</dbReference>
<organism evidence="1 2">
    <name type="scientific">Miscanthus lutarioriparius</name>
    <dbReference type="NCBI Taxonomy" id="422564"/>
    <lineage>
        <taxon>Eukaryota</taxon>
        <taxon>Viridiplantae</taxon>
        <taxon>Streptophyta</taxon>
        <taxon>Embryophyta</taxon>
        <taxon>Tracheophyta</taxon>
        <taxon>Spermatophyta</taxon>
        <taxon>Magnoliopsida</taxon>
        <taxon>Liliopsida</taxon>
        <taxon>Poales</taxon>
        <taxon>Poaceae</taxon>
        <taxon>PACMAD clade</taxon>
        <taxon>Panicoideae</taxon>
        <taxon>Andropogonodae</taxon>
        <taxon>Andropogoneae</taxon>
        <taxon>Saccharinae</taxon>
        <taxon>Miscanthus</taxon>
    </lineage>
</organism>
<gene>
    <name evidence="1" type="ORF">NCGR_LOCUS13054</name>
</gene>
<keyword evidence="2" id="KW-1185">Reference proteome</keyword>
<reference evidence="1" key="1">
    <citation type="submission" date="2020-10" db="EMBL/GenBank/DDBJ databases">
        <authorList>
            <person name="Han B."/>
            <person name="Lu T."/>
            <person name="Zhao Q."/>
            <person name="Huang X."/>
            <person name="Zhao Y."/>
        </authorList>
    </citation>
    <scope>NUCLEOTIDE SEQUENCE</scope>
</reference>
<evidence type="ECO:0008006" key="3">
    <source>
        <dbReference type="Google" id="ProtNLM"/>
    </source>
</evidence>
<dbReference type="GO" id="GO:0003723">
    <property type="term" value="F:RNA binding"/>
    <property type="evidence" value="ECO:0007669"/>
    <property type="project" value="InterPro"/>
</dbReference>
<dbReference type="InterPro" id="IPR046960">
    <property type="entry name" value="PPR_At4g14850-like_plant"/>
</dbReference>
<dbReference type="GO" id="GO:0009451">
    <property type="term" value="P:RNA modification"/>
    <property type="evidence" value="ECO:0007669"/>
    <property type="project" value="InterPro"/>
</dbReference>
<dbReference type="AlphaFoldDB" id="A0A811N846"/>
<accession>A0A811N846</accession>
<evidence type="ECO:0000313" key="2">
    <source>
        <dbReference type="Proteomes" id="UP000604825"/>
    </source>
</evidence>